<dbReference type="OrthoDB" id="9815602at2"/>
<dbReference type="SUPFAM" id="SSF53850">
    <property type="entry name" value="Periplasmic binding protein-like II"/>
    <property type="match status" value="1"/>
</dbReference>
<evidence type="ECO:0000259" key="5">
    <source>
        <dbReference type="Pfam" id="PF09084"/>
    </source>
</evidence>
<dbReference type="AlphaFoldDB" id="A0A5J5FSF6"/>
<evidence type="ECO:0000313" key="7">
    <source>
        <dbReference type="Proteomes" id="UP000367750"/>
    </source>
</evidence>
<accession>A0A5J5FSF6</accession>
<proteinExistence type="inferred from homology"/>
<dbReference type="PANTHER" id="PTHR30024">
    <property type="entry name" value="ALIPHATIC SULFONATES-BINDING PROTEIN-RELATED"/>
    <property type="match status" value="1"/>
</dbReference>
<keyword evidence="7" id="KW-1185">Reference proteome</keyword>
<evidence type="ECO:0000313" key="6">
    <source>
        <dbReference type="EMBL" id="KAA8996227.1"/>
    </source>
</evidence>
<comment type="caution">
    <text evidence="6">The sequence shown here is derived from an EMBL/GenBank/DDBJ whole genome shotgun (WGS) entry which is preliminary data.</text>
</comment>
<sequence>MSRKYPSTPARLPRAAALLLLLALLPALSGCGNSGNAAASGSGAGAASKKALVKLNIADTNTNPVFKVAKAKGFFKNNGIDATIVNFGTPAEGVNALFIKQVDLAYGADFPLLNAVSKGEYSIIASAGQATDRAASVWKLYVRNDIQSAADLKGKKLSFMRGTFLPYLWDVYFKENGLNVKDAELVGQGAFDEAFIALKQGDVDAAWFTGSALIDKLAALDSVHELGDMSKTSVRLGTGLVAGNELIEKQPEAVAGFLKAVDEAAAYSQAHPDETADLMYREVKQPKEATLKDLPNNPWNIGFTQAAYDSLENQKEYMVQSKIIRQDFDLKTKLGLEPLKQALPESVTYGSGN</sequence>
<organism evidence="6 7">
    <name type="scientific">Paenibacillus spiritus</name>
    <dbReference type="NCBI Taxonomy" id="2496557"/>
    <lineage>
        <taxon>Bacteria</taxon>
        <taxon>Bacillati</taxon>
        <taxon>Bacillota</taxon>
        <taxon>Bacilli</taxon>
        <taxon>Bacillales</taxon>
        <taxon>Paenibacillaceae</taxon>
        <taxon>Paenibacillus</taxon>
    </lineage>
</organism>
<keyword evidence="3 4" id="KW-0732">Signal</keyword>
<dbReference type="GO" id="GO:0042597">
    <property type="term" value="C:periplasmic space"/>
    <property type="evidence" value="ECO:0007669"/>
    <property type="project" value="UniProtKB-SubCell"/>
</dbReference>
<reference evidence="6 7" key="1">
    <citation type="submission" date="2019-09" db="EMBL/GenBank/DDBJ databases">
        <title>Bacillus ochoae sp. nov., Paenibacillus whitsoniae sp. nov., Paenibacillus spiritus sp. nov. Isolated from the Mars Exploration Rover during spacecraft assembly.</title>
        <authorList>
            <person name="Seuylemezian A."/>
            <person name="Vaishampayan P."/>
        </authorList>
    </citation>
    <scope>NUCLEOTIDE SEQUENCE [LARGE SCALE GENOMIC DNA]</scope>
    <source>
        <strain evidence="6 7">MER_111</strain>
    </source>
</reference>
<evidence type="ECO:0000256" key="4">
    <source>
        <dbReference type="SAM" id="SignalP"/>
    </source>
</evidence>
<dbReference type="Pfam" id="PF09084">
    <property type="entry name" value="NMT1"/>
    <property type="match status" value="1"/>
</dbReference>
<comment type="subcellular location">
    <subcellularLocation>
        <location evidence="1">Periplasm</location>
    </subcellularLocation>
</comment>
<feature type="domain" description="SsuA/THI5-like" evidence="5">
    <location>
        <begin position="68"/>
        <end position="274"/>
    </location>
</feature>
<dbReference type="RefSeq" id="WP_150459797.1">
    <property type="nucleotide sequence ID" value="NZ_VYKK01000036.1"/>
</dbReference>
<feature type="signal peptide" evidence="4">
    <location>
        <begin position="1"/>
        <end position="29"/>
    </location>
</feature>
<name>A0A5J5FSF6_9BACL</name>
<gene>
    <name evidence="6" type="ORF">F4V43_18740</name>
</gene>
<feature type="chain" id="PRO_5039620972" evidence="4">
    <location>
        <begin position="30"/>
        <end position="353"/>
    </location>
</feature>
<dbReference type="EMBL" id="VYKK01000036">
    <property type="protein sequence ID" value="KAA8996227.1"/>
    <property type="molecule type" value="Genomic_DNA"/>
</dbReference>
<protein>
    <submittedName>
        <fullName evidence="6">ABC transporter substrate-binding protein</fullName>
    </submittedName>
</protein>
<dbReference type="InterPro" id="IPR015168">
    <property type="entry name" value="SsuA/THI5"/>
</dbReference>
<dbReference type="Gene3D" id="3.40.190.10">
    <property type="entry name" value="Periplasmic binding protein-like II"/>
    <property type="match status" value="2"/>
</dbReference>
<dbReference type="PROSITE" id="PS51257">
    <property type="entry name" value="PROKAR_LIPOPROTEIN"/>
    <property type="match status" value="1"/>
</dbReference>
<dbReference type="PANTHER" id="PTHR30024:SF47">
    <property type="entry name" value="TAURINE-BINDING PERIPLASMIC PROTEIN"/>
    <property type="match status" value="1"/>
</dbReference>
<evidence type="ECO:0000256" key="1">
    <source>
        <dbReference type="ARBA" id="ARBA00004418"/>
    </source>
</evidence>
<evidence type="ECO:0000256" key="2">
    <source>
        <dbReference type="ARBA" id="ARBA00010742"/>
    </source>
</evidence>
<dbReference type="Proteomes" id="UP000367750">
    <property type="component" value="Unassembled WGS sequence"/>
</dbReference>
<evidence type="ECO:0000256" key="3">
    <source>
        <dbReference type="ARBA" id="ARBA00022729"/>
    </source>
</evidence>
<comment type="similarity">
    <text evidence="2">Belongs to the bacterial solute-binding protein SsuA/TauA family.</text>
</comment>